<feature type="transmembrane region" description="Helical" evidence="1">
    <location>
        <begin position="279"/>
        <end position="296"/>
    </location>
</feature>
<gene>
    <name evidence="2" type="ORF">K5I21_02000</name>
</gene>
<dbReference type="PANTHER" id="PTHR37422:SF13">
    <property type="entry name" value="LIPOPOLYSACCHARIDE BIOSYNTHESIS PROTEIN PA4999-RELATED"/>
    <property type="match status" value="1"/>
</dbReference>
<keyword evidence="1" id="KW-0472">Membrane</keyword>
<evidence type="ECO:0000256" key="1">
    <source>
        <dbReference type="SAM" id="Phobius"/>
    </source>
</evidence>
<feature type="transmembrane region" description="Helical" evidence="1">
    <location>
        <begin position="134"/>
        <end position="153"/>
    </location>
</feature>
<dbReference type="Proteomes" id="UP001203136">
    <property type="component" value="Unassembled WGS sequence"/>
</dbReference>
<dbReference type="GO" id="GO:0016020">
    <property type="term" value="C:membrane"/>
    <property type="evidence" value="ECO:0007669"/>
    <property type="project" value="UniProtKB-SubCell"/>
</dbReference>
<feature type="transmembrane region" description="Helical" evidence="1">
    <location>
        <begin position="322"/>
        <end position="343"/>
    </location>
</feature>
<sequence length="549" mass="62376">MAKAAPKKDPNTLAEVAGSVYAGIMAVFTFVVLAVFPLYYHNYYFDILKAKYKFYWISVVVMAVICLIVAIVFLFVDRMEYEGVNTKRFFSHFRPENLKKQPAAYKFLILFIILASLSTILSDYKFESFWGNEGRFSGLFLICLYALSVFMIGKFGKIKKWHLDLFLLAGVLACLFGITDYFRMDVLSWKEGVKSTQLDSFTSTLGNINTYTAYVALVMGVSCGFFVTEKNVFRNIWYYLVLLISFFAIITGQSDNAYLALGAVFALFPLVLFATRKGVIRYAVVIASFMSVIKVIDEINKKMAEKVIGLSGIFNMLAEHKYLEVIVIALWLLVAVLYIGDRVMMKGKEDKIGKWLRISWLCLIAAGAAAVIAVLYDANFGPNPEKYSSVSQYLIFNDNWGTNRGYCWRIGWESYMRLPLIHKLFGFGPDTFGILTWPFRQESLDIYGVYFESAHNEYFQYLVTMGPFATIAYILFLISSCARMMRFVKKQPWILAPLGATVCYGAQAFVNINLPIATPVMWALLAVGLAMCRDVPEKLQNSISKREQE</sequence>
<proteinExistence type="predicted"/>
<feature type="transmembrane region" description="Helical" evidence="1">
    <location>
        <begin position="103"/>
        <end position="122"/>
    </location>
</feature>
<evidence type="ECO:0000313" key="2">
    <source>
        <dbReference type="EMBL" id="MCK0084669.1"/>
    </source>
</evidence>
<feature type="transmembrane region" description="Helical" evidence="1">
    <location>
        <begin position="516"/>
        <end position="536"/>
    </location>
</feature>
<feature type="transmembrane region" description="Helical" evidence="1">
    <location>
        <begin position="257"/>
        <end position="274"/>
    </location>
</feature>
<keyword evidence="2" id="KW-0436">Ligase</keyword>
<keyword evidence="1" id="KW-1133">Transmembrane helix</keyword>
<feature type="transmembrane region" description="Helical" evidence="1">
    <location>
        <begin position="165"/>
        <end position="182"/>
    </location>
</feature>
<reference evidence="2" key="1">
    <citation type="journal article" date="2022" name="Cell Host Microbe">
        <title>Colonization of the live biotherapeutic product VE303 and modulation of the microbiota and metabolites in healthy volunteers.</title>
        <authorList>
            <person name="Dsouza M."/>
            <person name="Menon R."/>
            <person name="Crossette E."/>
            <person name="Bhattarai S.K."/>
            <person name="Schneider J."/>
            <person name="Kim Y.G."/>
            <person name="Reddy S."/>
            <person name="Caballero S."/>
            <person name="Felix C."/>
            <person name="Cornacchione L."/>
            <person name="Hendrickson J."/>
            <person name="Watson A.R."/>
            <person name="Minot S.S."/>
            <person name="Greenfield N."/>
            <person name="Schopf L."/>
            <person name="Szabady R."/>
            <person name="Patarroyo J."/>
            <person name="Smith W."/>
            <person name="Harrison P."/>
            <person name="Kuijper E.J."/>
            <person name="Kelly C.P."/>
            <person name="Olle B."/>
            <person name="Bobilev D."/>
            <person name="Silber J.L."/>
            <person name="Bucci V."/>
            <person name="Roberts B."/>
            <person name="Faith J."/>
            <person name="Norman J.M."/>
        </authorList>
    </citation>
    <scope>NUCLEOTIDE SEQUENCE</scope>
    <source>
        <strain evidence="2">VE303-04</strain>
    </source>
</reference>
<dbReference type="RefSeq" id="WP_024738919.1">
    <property type="nucleotide sequence ID" value="NZ_JAINVB010000001.1"/>
</dbReference>
<dbReference type="GO" id="GO:0016874">
    <property type="term" value="F:ligase activity"/>
    <property type="evidence" value="ECO:0007669"/>
    <property type="project" value="UniProtKB-KW"/>
</dbReference>
<feature type="transmembrane region" description="Helical" evidence="1">
    <location>
        <begin position="52"/>
        <end position="76"/>
    </location>
</feature>
<dbReference type="AlphaFoldDB" id="A0AAW5EZN0"/>
<evidence type="ECO:0000313" key="3">
    <source>
        <dbReference type="Proteomes" id="UP001203136"/>
    </source>
</evidence>
<dbReference type="EMBL" id="JAINVB010000001">
    <property type="protein sequence ID" value="MCK0084669.1"/>
    <property type="molecule type" value="Genomic_DNA"/>
</dbReference>
<feature type="transmembrane region" description="Helical" evidence="1">
    <location>
        <begin position="235"/>
        <end position="251"/>
    </location>
</feature>
<comment type="caution">
    <text evidence="2">The sequence shown here is derived from an EMBL/GenBank/DDBJ whole genome shotgun (WGS) entry which is preliminary data.</text>
</comment>
<dbReference type="PANTHER" id="PTHR37422">
    <property type="entry name" value="TEICHURONIC ACID BIOSYNTHESIS PROTEIN TUAE"/>
    <property type="match status" value="1"/>
</dbReference>
<feature type="transmembrane region" description="Helical" evidence="1">
    <location>
        <begin position="20"/>
        <end position="40"/>
    </location>
</feature>
<dbReference type="InterPro" id="IPR051533">
    <property type="entry name" value="WaaL-like"/>
</dbReference>
<name>A0AAW5EZN0_CLOSY</name>
<keyword evidence="1" id="KW-0812">Transmembrane</keyword>
<feature type="transmembrane region" description="Helical" evidence="1">
    <location>
        <begin position="458"/>
        <end position="481"/>
    </location>
</feature>
<protein>
    <submittedName>
        <fullName evidence="2">O-antigen ligase family protein</fullName>
    </submittedName>
</protein>
<feature type="transmembrane region" description="Helical" evidence="1">
    <location>
        <begin position="355"/>
        <end position="376"/>
    </location>
</feature>
<organism evidence="2 3">
    <name type="scientific">Clostridium symbiosum</name>
    <name type="common">Bacteroides symbiosus</name>
    <dbReference type="NCBI Taxonomy" id="1512"/>
    <lineage>
        <taxon>Bacteria</taxon>
        <taxon>Bacillati</taxon>
        <taxon>Bacillota</taxon>
        <taxon>Clostridia</taxon>
        <taxon>Lachnospirales</taxon>
        <taxon>Lachnospiraceae</taxon>
        <taxon>Otoolea</taxon>
    </lineage>
</organism>
<feature type="transmembrane region" description="Helical" evidence="1">
    <location>
        <begin position="211"/>
        <end position="228"/>
    </location>
</feature>
<accession>A0AAW5EZN0</accession>